<evidence type="ECO:0000256" key="9">
    <source>
        <dbReference type="PIRSR" id="PIRSR605493-1"/>
    </source>
</evidence>
<evidence type="ECO:0000256" key="7">
    <source>
        <dbReference type="ARBA" id="ARBA00025046"/>
    </source>
</evidence>
<comment type="catalytic activity">
    <reaction evidence="1 10">
        <text>4-hydroxy-4-methyl-2-oxoglutarate = 2 pyruvate</text>
        <dbReference type="Rhea" id="RHEA:22748"/>
        <dbReference type="ChEBI" id="CHEBI:15361"/>
        <dbReference type="ChEBI" id="CHEBI:58276"/>
        <dbReference type="EC" id="4.1.3.17"/>
    </reaction>
</comment>
<evidence type="ECO:0000256" key="1">
    <source>
        <dbReference type="ARBA" id="ARBA00001342"/>
    </source>
</evidence>
<dbReference type="GO" id="GO:0051252">
    <property type="term" value="P:regulation of RNA metabolic process"/>
    <property type="evidence" value="ECO:0007669"/>
    <property type="project" value="InterPro"/>
</dbReference>
<dbReference type="Gene3D" id="3.50.30.40">
    <property type="entry name" value="Ribonuclease E inhibitor RraA/RraA-like"/>
    <property type="match status" value="1"/>
</dbReference>
<dbReference type="PANTHER" id="PTHR33254">
    <property type="entry name" value="4-HYDROXY-4-METHYL-2-OXOGLUTARATE ALDOLASE 3-RELATED"/>
    <property type="match status" value="1"/>
</dbReference>
<dbReference type="SUPFAM" id="SSF89562">
    <property type="entry name" value="RraA-like"/>
    <property type="match status" value="1"/>
</dbReference>
<dbReference type="EC" id="4.1.1.112" evidence="10"/>
<keyword evidence="12" id="KW-1185">Reference proteome</keyword>
<keyword evidence="5 10" id="KW-0479">Metal-binding</keyword>
<dbReference type="InterPro" id="IPR010203">
    <property type="entry name" value="RraA"/>
</dbReference>
<name>A0A3N9TGG5_9VIBR</name>
<dbReference type="NCBIfam" id="NF009134">
    <property type="entry name" value="PRK12487.1"/>
    <property type="match status" value="1"/>
</dbReference>
<gene>
    <name evidence="11" type="ORF">EES38_11805</name>
</gene>
<dbReference type="EMBL" id="RJVQ01000004">
    <property type="protein sequence ID" value="RQW62994.1"/>
    <property type="molecule type" value="Genomic_DNA"/>
</dbReference>
<reference evidence="11 12" key="1">
    <citation type="submission" date="2018-11" db="EMBL/GenBank/DDBJ databases">
        <title>Vibrio LJC006 sp. nov., isolated from seawater during the bloom of the enteromorpha.</title>
        <authorList>
            <person name="Liang J."/>
        </authorList>
    </citation>
    <scope>NUCLEOTIDE SEQUENCE [LARGE SCALE GENOMIC DNA]</scope>
    <source>
        <strain evidence="11 12">LJC006</strain>
    </source>
</reference>
<proteinExistence type="inferred from homology"/>
<dbReference type="EC" id="4.1.3.17" evidence="10"/>
<accession>A0A3N9TGG5</accession>
<evidence type="ECO:0000256" key="4">
    <source>
        <dbReference type="ARBA" id="ARBA00011233"/>
    </source>
</evidence>
<comment type="function">
    <text evidence="7 10">Catalyzes the aldol cleavage of 4-hydroxy-4-methyl-2-oxoglutarate (HMG) into 2 molecules of pyruvate. Also contains a secondary oxaloacetate (OAA) decarboxylase activity due to the common pyruvate enolate transition state formed following C-C bond cleavage in the retro-aldol and decarboxylation reactions.</text>
</comment>
<evidence type="ECO:0000256" key="10">
    <source>
        <dbReference type="RuleBase" id="RU004338"/>
    </source>
</evidence>
<comment type="similarity">
    <text evidence="3 10">Belongs to the class II aldolase/RraA-like family.</text>
</comment>
<dbReference type="Proteomes" id="UP000281112">
    <property type="component" value="Unassembled WGS sequence"/>
</dbReference>
<dbReference type="OrthoDB" id="943692at2"/>
<comment type="catalytic activity">
    <reaction evidence="8 10">
        <text>oxaloacetate + H(+) = pyruvate + CO2</text>
        <dbReference type="Rhea" id="RHEA:15641"/>
        <dbReference type="ChEBI" id="CHEBI:15361"/>
        <dbReference type="ChEBI" id="CHEBI:15378"/>
        <dbReference type="ChEBI" id="CHEBI:16452"/>
        <dbReference type="ChEBI" id="CHEBI:16526"/>
        <dbReference type="EC" id="4.1.1.112"/>
    </reaction>
</comment>
<dbReference type="GO" id="GO:0008948">
    <property type="term" value="F:oxaloacetate decarboxylase activity"/>
    <property type="evidence" value="ECO:0007669"/>
    <property type="project" value="UniProtKB-EC"/>
</dbReference>
<dbReference type="PANTHER" id="PTHR33254:SF4">
    <property type="entry name" value="4-HYDROXY-4-METHYL-2-OXOGLUTARATE ALDOLASE 3-RELATED"/>
    <property type="match status" value="1"/>
</dbReference>
<comment type="cofactor">
    <cofactor evidence="2 10">
        <name>a divalent metal cation</name>
        <dbReference type="ChEBI" id="CHEBI:60240"/>
    </cofactor>
</comment>
<dbReference type="NCBIfam" id="TIGR01935">
    <property type="entry name" value="NOT-MenG"/>
    <property type="match status" value="1"/>
</dbReference>
<dbReference type="NCBIfam" id="NF006875">
    <property type="entry name" value="PRK09372.1"/>
    <property type="match status" value="1"/>
</dbReference>
<comment type="subunit">
    <text evidence="4 10">Homotrimer.</text>
</comment>
<dbReference type="GO" id="GO:0008428">
    <property type="term" value="F:ribonuclease inhibitor activity"/>
    <property type="evidence" value="ECO:0007669"/>
    <property type="project" value="InterPro"/>
</dbReference>
<organism evidence="11 12">
    <name type="scientific">Vibrio viridaestus</name>
    <dbReference type="NCBI Taxonomy" id="2487322"/>
    <lineage>
        <taxon>Bacteria</taxon>
        <taxon>Pseudomonadati</taxon>
        <taxon>Pseudomonadota</taxon>
        <taxon>Gammaproteobacteria</taxon>
        <taxon>Vibrionales</taxon>
        <taxon>Vibrionaceae</taxon>
        <taxon>Vibrio</taxon>
    </lineage>
</organism>
<evidence type="ECO:0000256" key="5">
    <source>
        <dbReference type="ARBA" id="ARBA00022723"/>
    </source>
</evidence>
<dbReference type="GO" id="GO:0047443">
    <property type="term" value="F:4-hydroxy-4-methyl-2-oxoglutarate aldolase activity"/>
    <property type="evidence" value="ECO:0007669"/>
    <property type="project" value="UniProtKB-EC"/>
</dbReference>
<evidence type="ECO:0000256" key="8">
    <source>
        <dbReference type="ARBA" id="ARBA00047973"/>
    </source>
</evidence>
<dbReference type="GO" id="GO:0046872">
    <property type="term" value="F:metal ion binding"/>
    <property type="evidence" value="ECO:0007669"/>
    <property type="project" value="UniProtKB-KW"/>
</dbReference>
<dbReference type="CDD" id="cd16841">
    <property type="entry name" value="RraA_family"/>
    <property type="match status" value="1"/>
</dbReference>
<evidence type="ECO:0000256" key="2">
    <source>
        <dbReference type="ARBA" id="ARBA00001968"/>
    </source>
</evidence>
<dbReference type="AlphaFoldDB" id="A0A3N9TGG5"/>
<evidence type="ECO:0000256" key="6">
    <source>
        <dbReference type="ARBA" id="ARBA00023239"/>
    </source>
</evidence>
<protein>
    <recommendedName>
        <fullName evidence="10">4-hydroxy-4-methyl-2-oxoglutarate aldolase</fullName>
        <shortName evidence="10">HMG aldolase</shortName>
        <ecNumber evidence="10">4.1.1.112</ecNumber>
        <ecNumber evidence="10">4.1.3.17</ecNumber>
    </recommendedName>
    <alternativeName>
        <fullName evidence="10">Oxaloacetate decarboxylase</fullName>
    </alternativeName>
</protein>
<comment type="caution">
    <text evidence="11">The sequence shown here is derived from an EMBL/GenBank/DDBJ whole genome shotgun (WGS) entry which is preliminary data.</text>
</comment>
<feature type="binding site" evidence="9">
    <location>
        <position position="97"/>
    </location>
    <ligand>
        <name>substrate</name>
    </ligand>
</feature>
<evidence type="ECO:0000313" key="11">
    <source>
        <dbReference type="EMBL" id="RQW62994.1"/>
    </source>
</evidence>
<sequence>MKDITTVICDKYNSDIQILDLPLHNFGYRSVFFGQVVTVSCFKDNAKVTELLSQDGKGKVLVVDGNGSSDVALFDDSLAAIAMKNNWEGVVIYGAVREVGALADRDLGIKAFAVCPKKSNNHDSGHVNITLRIANQSIQPGDYLYSDWNGIVLSPKELEI</sequence>
<dbReference type="RefSeq" id="WP_124937393.1">
    <property type="nucleotide sequence ID" value="NZ_RJVQ01000004.1"/>
</dbReference>
<keyword evidence="6 10" id="KW-0456">Lyase</keyword>
<dbReference type="InterPro" id="IPR036704">
    <property type="entry name" value="RraA/RraA-like_sf"/>
</dbReference>
<evidence type="ECO:0000313" key="12">
    <source>
        <dbReference type="Proteomes" id="UP000281112"/>
    </source>
</evidence>
<dbReference type="Pfam" id="PF03737">
    <property type="entry name" value="RraA-like"/>
    <property type="match status" value="1"/>
</dbReference>
<evidence type="ECO:0000256" key="3">
    <source>
        <dbReference type="ARBA" id="ARBA00008621"/>
    </source>
</evidence>
<dbReference type="InterPro" id="IPR005493">
    <property type="entry name" value="RraA/RraA-like"/>
</dbReference>